<accession>A0AAE1N347</accession>
<dbReference type="EMBL" id="JAWXYG010000002">
    <property type="protein sequence ID" value="KAK4281551.1"/>
    <property type="molecule type" value="Genomic_DNA"/>
</dbReference>
<dbReference type="Gene3D" id="3.60.10.10">
    <property type="entry name" value="Endonuclease/exonuclease/phosphatase"/>
    <property type="match status" value="1"/>
</dbReference>
<reference evidence="2" key="1">
    <citation type="submission" date="2023-10" db="EMBL/GenBank/DDBJ databases">
        <title>Chromosome-level genome of the transformable northern wattle, Acacia crassicarpa.</title>
        <authorList>
            <person name="Massaro I."/>
            <person name="Sinha N.R."/>
            <person name="Poethig S."/>
            <person name="Leichty A.R."/>
        </authorList>
    </citation>
    <scope>NUCLEOTIDE SEQUENCE</scope>
    <source>
        <strain evidence="2">Acra3RX</strain>
        <tissue evidence="2">Leaf</tissue>
    </source>
</reference>
<dbReference type="InterPro" id="IPR000477">
    <property type="entry name" value="RT_dom"/>
</dbReference>
<dbReference type="InterPro" id="IPR036691">
    <property type="entry name" value="Endo/exonu/phosph_ase_sf"/>
</dbReference>
<feature type="domain" description="Reverse transcriptase" evidence="1">
    <location>
        <begin position="444"/>
        <end position="556"/>
    </location>
</feature>
<sequence>MAFVPSLGRSGGMVVAWKKDSLHATVLHSDRQFIHFRIIPSRNSPLLLTAIYAIPDYSLKQTLWSELENLASSIVEPWVNIGDFNDIRVSSERFGGFACSDSRMKLFNDCLQQCRLSDLGFHGSLFTWKGPRYPGCRRLFERLDRALVNDSFLAECSNCFIQVLPRTQFSDHNPICLKSGNSSVTARPNRPFRFEAMWDSHKSFKEFPSGSWNQDSDLNLSLSNLQAHLAIWNREVFGMVEAQKHNILARLGGIQRSQAYPHSEYLCNLEYELQGKLSHLLKLEEIKWFQKSRSEWITKGDHNTRYYHLKTKMRRRRNRVVTLKDNNGVWVENEVAVKNLVIDYFKTLFCSGPTGNSELHTRANFPRIDQSRLANLGRPPSNEEIRSAMFSMGNYKAPGYDGFPPIFYKNNWNTMGPSVCNFVKEAFKGNLSLADSNRTLIALIAKKDHVEFVSNFRPISLCMVHYKCLTKLIATRLRGVMNDIISPFQSSFIKGRQIHDNIIVGQEILHTMNKTRSRKGLMAMKIDFEKAFDRINWGFLQNVLLDVGLDSNLVSLIINCVSSVSYNVL</sequence>
<keyword evidence="3" id="KW-1185">Reference proteome</keyword>
<protein>
    <recommendedName>
        <fullName evidence="1">Reverse transcriptase domain-containing protein</fullName>
    </recommendedName>
</protein>
<evidence type="ECO:0000259" key="1">
    <source>
        <dbReference type="Pfam" id="PF00078"/>
    </source>
</evidence>
<comment type="caution">
    <text evidence="2">The sequence shown here is derived from an EMBL/GenBank/DDBJ whole genome shotgun (WGS) entry which is preliminary data.</text>
</comment>
<name>A0AAE1N347_9FABA</name>
<dbReference type="PANTHER" id="PTHR31635:SF196">
    <property type="entry name" value="REVERSE TRANSCRIPTASE DOMAIN-CONTAINING PROTEIN-RELATED"/>
    <property type="match status" value="1"/>
</dbReference>
<evidence type="ECO:0000313" key="2">
    <source>
        <dbReference type="EMBL" id="KAK4281551.1"/>
    </source>
</evidence>
<dbReference type="Proteomes" id="UP001293593">
    <property type="component" value="Unassembled WGS sequence"/>
</dbReference>
<dbReference type="PANTHER" id="PTHR31635">
    <property type="entry name" value="REVERSE TRANSCRIPTASE DOMAIN-CONTAINING PROTEIN-RELATED"/>
    <property type="match status" value="1"/>
</dbReference>
<dbReference type="SUPFAM" id="SSF56219">
    <property type="entry name" value="DNase I-like"/>
    <property type="match status" value="1"/>
</dbReference>
<gene>
    <name evidence="2" type="ORF">QN277_013029</name>
</gene>
<dbReference type="CDD" id="cd01650">
    <property type="entry name" value="RT_nLTR_like"/>
    <property type="match status" value="1"/>
</dbReference>
<organism evidence="2 3">
    <name type="scientific">Acacia crassicarpa</name>
    <name type="common">northern wattle</name>
    <dbReference type="NCBI Taxonomy" id="499986"/>
    <lineage>
        <taxon>Eukaryota</taxon>
        <taxon>Viridiplantae</taxon>
        <taxon>Streptophyta</taxon>
        <taxon>Embryophyta</taxon>
        <taxon>Tracheophyta</taxon>
        <taxon>Spermatophyta</taxon>
        <taxon>Magnoliopsida</taxon>
        <taxon>eudicotyledons</taxon>
        <taxon>Gunneridae</taxon>
        <taxon>Pentapetalae</taxon>
        <taxon>rosids</taxon>
        <taxon>fabids</taxon>
        <taxon>Fabales</taxon>
        <taxon>Fabaceae</taxon>
        <taxon>Caesalpinioideae</taxon>
        <taxon>mimosoid clade</taxon>
        <taxon>Acacieae</taxon>
        <taxon>Acacia</taxon>
    </lineage>
</organism>
<dbReference type="AlphaFoldDB" id="A0AAE1N347"/>
<dbReference type="Pfam" id="PF00078">
    <property type="entry name" value="RVT_1"/>
    <property type="match status" value="1"/>
</dbReference>
<evidence type="ECO:0000313" key="3">
    <source>
        <dbReference type="Proteomes" id="UP001293593"/>
    </source>
</evidence>
<proteinExistence type="predicted"/>